<dbReference type="OrthoDB" id="370932at2759"/>
<feature type="compositionally biased region" description="Basic and acidic residues" evidence="1">
    <location>
        <begin position="11"/>
        <end position="21"/>
    </location>
</feature>
<dbReference type="InterPro" id="IPR026939">
    <property type="entry name" value="ZNF706/At2g23090_sf"/>
</dbReference>
<dbReference type="InterPro" id="IPR039713">
    <property type="entry name" value="At2g23090-like"/>
</dbReference>
<keyword evidence="5" id="KW-1185">Reference proteome</keyword>
<evidence type="ECO:0000259" key="2">
    <source>
        <dbReference type="Pfam" id="PF04419"/>
    </source>
</evidence>
<feature type="domain" description="Small EDRK-rich factor-like N-terminal" evidence="2">
    <location>
        <begin position="4"/>
        <end position="37"/>
    </location>
</feature>
<dbReference type="GeneID" id="10499479"/>
<dbReference type="Pfam" id="PF12907">
    <property type="entry name" value="zf-met2"/>
    <property type="match status" value="1"/>
</dbReference>
<evidence type="ECO:0000256" key="1">
    <source>
        <dbReference type="SAM" id="MobiDB-lite"/>
    </source>
</evidence>
<dbReference type="AlphaFoldDB" id="F0ZN85"/>
<evidence type="ECO:0000313" key="5">
    <source>
        <dbReference type="Proteomes" id="UP000001064"/>
    </source>
</evidence>
<dbReference type="EMBL" id="GL871091">
    <property type="protein sequence ID" value="EGC34606.1"/>
    <property type="molecule type" value="Genomic_DNA"/>
</dbReference>
<dbReference type="PANTHER" id="PTHR33788:SF1">
    <property type="entry name" value="ZINC-BINDING PROTEIN"/>
    <property type="match status" value="1"/>
</dbReference>
<proteinExistence type="predicted"/>
<dbReference type="Proteomes" id="UP000001064">
    <property type="component" value="Unassembled WGS sequence"/>
</dbReference>
<feature type="domain" description="At2g23090-like zinc-binding" evidence="3">
    <location>
        <begin position="40"/>
        <end position="76"/>
    </location>
</feature>
<dbReference type="VEuPathDB" id="AmoebaDB:DICPUDRAFT_92186"/>
<dbReference type="KEGG" id="dpp:DICPUDRAFT_92186"/>
<dbReference type="SUPFAM" id="SSF118359">
    <property type="entry name" value="Expressed protein At2g23090/F21P24.15"/>
    <property type="match status" value="1"/>
</dbReference>
<dbReference type="InParanoid" id="F0ZN85"/>
<evidence type="ECO:0000259" key="3">
    <source>
        <dbReference type="Pfam" id="PF12907"/>
    </source>
</evidence>
<accession>F0ZN85</accession>
<name>F0ZN85_DICPU</name>
<protein>
    <submittedName>
        <fullName evidence="4">Uncharacterized protein</fullName>
    </submittedName>
</protein>
<evidence type="ECO:0000313" key="4">
    <source>
        <dbReference type="EMBL" id="EGC34606.1"/>
    </source>
</evidence>
<sequence length="81" mass="8893">MPSGNGARAQQKRERNIKRQEGAGGGKSQLKANEAAKTTICNICRTSFLCTAKESELKIHSENKHPKNKFEECFPGFVGKA</sequence>
<reference evidence="5" key="1">
    <citation type="journal article" date="2011" name="Genome Biol.">
        <title>Comparative genomics of the social amoebae Dictyostelium discoideum and Dictyostelium purpureum.</title>
        <authorList>
            <consortium name="US DOE Joint Genome Institute (JGI-PGF)"/>
            <person name="Sucgang R."/>
            <person name="Kuo A."/>
            <person name="Tian X."/>
            <person name="Salerno W."/>
            <person name="Parikh A."/>
            <person name="Feasley C.L."/>
            <person name="Dalin E."/>
            <person name="Tu H."/>
            <person name="Huang E."/>
            <person name="Barry K."/>
            <person name="Lindquist E."/>
            <person name="Shapiro H."/>
            <person name="Bruce D."/>
            <person name="Schmutz J."/>
            <person name="Salamov A."/>
            <person name="Fey P."/>
            <person name="Gaudet P."/>
            <person name="Anjard C."/>
            <person name="Babu M.M."/>
            <person name="Basu S."/>
            <person name="Bushmanova Y."/>
            <person name="van der Wel H."/>
            <person name="Katoh-Kurasawa M."/>
            <person name="Dinh C."/>
            <person name="Coutinho P.M."/>
            <person name="Saito T."/>
            <person name="Elias M."/>
            <person name="Schaap P."/>
            <person name="Kay R.R."/>
            <person name="Henrissat B."/>
            <person name="Eichinger L."/>
            <person name="Rivero F."/>
            <person name="Putnam N.H."/>
            <person name="West C.M."/>
            <person name="Loomis W.F."/>
            <person name="Chisholm R.L."/>
            <person name="Shaulsky G."/>
            <person name="Strassmann J.E."/>
            <person name="Queller D.C."/>
            <person name="Kuspa A."/>
            <person name="Grigoriev I.V."/>
        </authorList>
    </citation>
    <scope>NUCLEOTIDE SEQUENCE [LARGE SCALE GENOMIC DNA]</scope>
    <source>
        <strain evidence="5">QSDP1</strain>
    </source>
</reference>
<dbReference type="InterPro" id="IPR039438">
    <property type="entry name" value="At2g23090-like_Znf"/>
</dbReference>
<dbReference type="Pfam" id="PF04419">
    <property type="entry name" value="SERF-like_N"/>
    <property type="match status" value="1"/>
</dbReference>
<dbReference type="PANTHER" id="PTHR33788">
    <property type="entry name" value="OS07G0114300 PROTEIN"/>
    <property type="match status" value="1"/>
</dbReference>
<dbReference type="eggNOG" id="ENOG502RX0C">
    <property type="taxonomic scope" value="Eukaryota"/>
</dbReference>
<feature type="region of interest" description="Disordered" evidence="1">
    <location>
        <begin position="1"/>
        <end position="32"/>
    </location>
</feature>
<dbReference type="InterPro" id="IPR007513">
    <property type="entry name" value="SERF-like_N"/>
</dbReference>
<dbReference type="RefSeq" id="XP_003288883.1">
    <property type="nucleotide sequence ID" value="XM_003288835.1"/>
</dbReference>
<dbReference type="OMA" id="NKEAMTI"/>
<dbReference type="Gene3D" id="4.10.1050.10">
    <property type="entry name" value="At2g23090-like"/>
    <property type="match status" value="1"/>
</dbReference>
<gene>
    <name evidence="4" type="ORF">DICPUDRAFT_92186</name>
</gene>
<organism evidence="4 5">
    <name type="scientific">Dictyostelium purpureum</name>
    <name type="common">Slime mold</name>
    <dbReference type="NCBI Taxonomy" id="5786"/>
    <lineage>
        <taxon>Eukaryota</taxon>
        <taxon>Amoebozoa</taxon>
        <taxon>Evosea</taxon>
        <taxon>Eumycetozoa</taxon>
        <taxon>Dictyostelia</taxon>
        <taxon>Dictyosteliales</taxon>
        <taxon>Dictyosteliaceae</taxon>
        <taxon>Dictyostelium</taxon>
    </lineage>
</organism>